<evidence type="ECO:0000256" key="2">
    <source>
        <dbReference type="ARBA" id="ARBA00022679"/>
    </source>
</evidence>
<keyword evidence="6" id="KW-1185">Reference proteome</keyword>
<evidence type="ECO:0000256" key="5">
    <source>
        <dbReference type="SAM" id="MobiDB-lite"/>
    </source>
</evidence>
<keyword evidence="3" id="KW-0328">Glycosyltransferase</keyword>
<comment type="similarity">
    <text evidence="1 3">Belongs to the UDP-glycosyltransferase family.</text>
</comment>
<dbReference type="AlphaFoldDB" id="A0A8B8ZX17"/>
<evidence type="ECO:0000313" key="6">
    <source>
        <dbReference type="Proteomes" id="UP000228380"/>
    </source>
</evidence>
<dbReference type="KEGG" id="pda:103718070"/>
<gene>
    <name evidence="7" type="primary">LOC103718070</name>
</gene>
<evidence type="ECO:0000256" key="3">
    <source>
        <dbReference type="RuleBase" id="RU003718"/>
    </source>
</evidence>
<sequence>MRVGFEMQPRVVLVPFPAQGHVTPMLHLAQALHAQGFLPMVASPDFIHRRIAAGRADPTDDHVGFASIPSGFGDAPRDFAAIDDAMENSMPGHLERLLKELDGVVCVVVDLLASWAIPVVARSGIPAAGFWPAMHATYRLISAIPELIRKGFISECVIAGTPLYHHNHQDNQELMVRELQLPGHVKLSTKDLPWLVGNSASRKTRFAFWLRTLERAKALQWLLINSFPGEGEDLDEHHPRSQPPERSPRTLHVGPLSANSMNSTERNEFDEEVPHVQFNPSMWEEDWSCVEWLGKQAHQSVVYVSFGSWVGPIGPEKIAEFALALEASKRPFLWVLKEDKAWRAGLPDGYLERVAGCGKVVGWAPQEEVLKHGAVGCYLTHCGWNSTVEAIQHGKRLLCYPISGDQFVNCAYIVRVWGIGIKLNGSSQSSMQDGIQKIMAGKEAMEIEARVLNLKKQISRNSRALANLQCFIDEVRKIS</sequence>
<evidence type="ECO:0000313" key="7">
    <source>
        <dbReference type="RefSeq" id="XP_038975884.1"/>
    </source>
</evidence>
<dbReference type="SUPFAM" id="SSF53756">
    <property type="entry name" value="UDP-Glycosyltransferase/glycogen phosphorylase"/>
    <property type="match status" value="1"/>
</dbReference>
<organism evidence="6 7">
    <name type="scientific">Phoenix dactylifera</name>
    <name type="common">Date palm</name>
    <dbReference type="NCBI Taxonomy" id="42345"/>
    <lineage>
        <taxon>Eukaryota</taxon>
        <taxon>Viridiplantae</taxon>
        <taxon>Streptophyta</taxon>
        <taxon>Embryophyta</taxon>
        <taxon>Tracheophyta</taxon>
        <taxon>Spermatophyta</taxon>
        <taxon>Magnoliopsida</taxon>
        <taxon>Liliopsida</taxon>
        <taxon>Arecaceae</taxon>
        <taxon>Coryphoideae</taxon>
        <taxon>Phoeniceae</taxon>
        <taxon>Phoenix</taxon>
    </lineage>
</organism>
<keyword evidence="2 3" id="KW-0808">Transferase</keyword>
<protein>
    <recommendedName>
        <fullName evidence="4">Glycosyltransferase</fullName>
        <ecNumber evidence="4">2.4.1.-</ecNumber>
    </recommendedName>
</protein>
<name>A0A8B8ZX17_PHODC</name>
<dbReference type="FunFam" id="3.40.50.2000:FF:000122">
    <property type="entry name" value="Glycosyltransferase"/>
    <property type="match status" value="1"/>
</dbReference>
<dbReference type="GO" id="GO:0080044">
    <property type="term" value="F:quercetin 7-O-glucosyltransferase activity"/>
    <property type="evidence" value="ECO:0007669"/>
    <property type="project" value="TreeGrafter"/>
</dbReference>
<dbReference type="PROSITE" id="PS00375">
    <property type="entry name" value="UDPGT"/>
    <property type="match status" value="1"/>
</dbReference>
<dbReference type="PANTHER" id="PTHR11926">
    <property type="entry name" value="GLUCOSYL/GLUCURONOSYL TRANSFERASES"/>
    <property type="match status" value="1"/>
</dbReference>
<dbReference type="Proteomes" id="UP000228380">
    <property type="component" value="Unplaced"/>
</dbReference>
<dbReference type="Pfam" id="PF00201">
    <property type="entry name" value="UDPGT"/>
    <property type="match status" value="1"/>
</dbReference>
<proteinExistence type="inferred from homology"/>
<accession>A0A8B8ZX17</accession>
<dbReference type="InterPro" id="IPR002213">
    <property type="entry name" value="UDP_glucos_trans"/>
</dbReference>
<evidence type="ECO:0000256" key="4">
    <source>
        <dbReference type="RuleBase" id="RU362057"/>
    </source>
</evidence>
<dbReference type="GO" id="GO:0080043">
    <property type="term" value="F:quercetin 3-O-glucosyltransferase activity"/>
    <property type="evidence" value="ECO:0007669"/>
    <property type="project" value="TreeGrafter"/>
</dbReference>
<dbReference type="OrthoDB" id="5835829at2759"/>
<dbReference type="InterPro" id="IPR035595">
    <property type="entry name" value="UDP_glycos_trans_CS"/>
</dbReference>
<dbReference type="EC" id="2.4.1.-" evidence="4"/>
<dbReference type="CDD" id="cd03784">
    <property type="entry name" value="GT1_Gtf-like"/>
    <property type="match status" value="1"/>
</dbReference>
<dbReference type="GeneID" id="103718070"/>
<feature type="region of interest" description="Disordered" evidence="5">
    <location>
        <begin position="232"/>
        <end position="255"/>
    </location>
</feature>
<dbReference type="Gene3D" id="3.40.50.2000">
    <property type="entry name" value="Glycogen Phosphorylase B"/>
    <property type="match status" value="2"/>
</dbReference>
<dbReference type="RefSeq" id="XP_038975884.1">
    <property type="nucleotide sequence ID" value="XM_039119956.1"/>
</dbReference>
<dbReference type="PANTHER" id="PTHR11926:SF1402">
    <property type="entry name" value="GLYCOSYLTRANSFERASE"/>
    <property type="match status" value="1"/>
</dbReference>
<reference evidence="7" key="1">
    <citation type="submission" date="2025-08" db="UniProtKB">
        <authorList>
            <consortium name="RefSeq"/>
        </authorList>
    </citation>
    <scope>IDENTIFICATION</scope>
    <source>
        <tissue evidence="7">Young leaves</tissue>
    </source>
</reference>
<evidence type="ECO:0000256" key="1">
    <source>
        <dbReference type="ARBA" id="ARBA00009995"/>
    </source>
</evidence>